<accession>A0A1R0GVX0</accession>
<dbReference type="InterPro" id="IPR029071">
    <property type="entry name" value="Ubiquitin-like_domsf"/>
</dbReference>
<protein>
    <submittedName>
        <fullName evidence="3">UBX domain-containing protein 4</fullName>
    </submittedName>
</protein>
<feature type="compositionally biased region" description="Basic and acidic residues" evidence="1">
    <location>
        <begin position="124"/>
        <end position="157"/>
    </location>
</feature>
<keyword evidence="4" id="KW-1185">Reference proteome</keyword>
<feature type="compositionally biased region" description="Low complexity" evidence="1">
    <location>
        <begin position="94"/>
        <end position="103"/>
    </location>
</feature>
<dbReference type="PROSITE" id="PS50033">
    <property type="entry name" value="UBX"/>
    <property type="match status" value="1"/>
</dbReference>
<sequence>MAGSTEATQLGEIFEIGSVPRILLVRLANIRPTPSLIHPPLVPPNKTIIFIFFGEFRSGSMLKSFGSETSQQEIFEFVSSLPEPAVAVPPPNLPSTSSPVSEVPKPPSTPPSTTSSVSDVTKPTVKDTPKSTAKDTSKPTAKDTPKPQTKELSKENKLKAKLNISLSSEDKEYKKKLLHQISLDRKAFNESRVLFDSKKPSSSASSANSLSVPTTGTSSNSAAKLLVRLVDGSVKEYQFKPSDKFSTVRAEISSLMGAVTNYQIIKPYPARILDDSADESTLAELDLVPSASLCIRMTSARSVVAETTFSFFGYILNFLTALVYRLYAFYLGVPYEQPASLSYQAKRPEPFSPAASSSNTPKPGRSPTPSAPVQNIDSLAADQDTGNLRRRNVSKKSKDGSDSDDMPLYNGNSTNVQ</sequence>
<dbReference type="Pfam" id="PF00789">
    <property type="entry name" value="UBX"/>
    <property type="match status" value="1"/>
</dbReference>
<evidence type="ECO:0000313" key="4">
    <source>
        <dbReference type="Proteomes" id="UP000187455"/>
    </source>
</evidence>
<feature type="region of interest" description="Disordered" evidence="1">
    <location>
        <begin position="346"/>
        <end position="417"/>
    </location>
</feature>
<evidence type="ECO:0000256" key="1">
    <source>
        <dbReference type="SAM" id="MobiDB-lite"/>
    </source>
</evidence>
<dbReference type="CDD" id="cd01767">
    <property type="entry name" value="UBX"/>
    <property type="match status" value="1"/>
</dbReference>
<feature type="compositionally biased region" description="Low complexity" evidence="1">
    <location>
        <begin position="200"/>
        <end position="211"/>
    </location>
</feature>
<reference evidence="3 4" key="1">
    <citation type="journal article" date="2016" name="Mol. Biol. Evol.">
        <title>Genome-Wide Survey of Gut Fungi (Harpellales) Reveals the First Horizontally Transferred Ubiquitin Gene from a Mosquito Host.</title>
        <authorList>
            <person name="Wang Y."/>
            <person name="White M.M."/>
            <person name="Kvist S."/>
            <person name="Moncalvo J.M."/>
        </authorList>
    </citation>
    <scope>NUCLEOTIDE SEQUENCE [LARGE SCALE GENOMIC DNA]</scope>
    <source>
        <strain evidence="3 4">ALG-7-W6</strain>
    </source>
</reference>
<name>A0A1R0GVX0_9FUNG</name>
<proteinExistence type="predicted"/>
<dbReference type="GO" id="GO:0005783">
    <property type="term" value="C:endoplasmic reticulum"/>
    <property type="evidence" value="ECO:0007669"/>
    <property type="project" value="TreeGrafter"/>
</dbReference>
<feature type="compositionally biased region" description="Polar residues" evidence="1">
    <location>
        <begin position="354"/>
        <end position="363"/>
    </location>
</feature>
<feature type="domain" description="UBX" evidence="2">
    <location>
        <begin position="218"/>
        <end position="295"/>
    </location>
</feature>
<dbReference type="EMBL" id="LSSL01002860">
    <property type="protein sequence ID" value="OLY81017.1"/>
    <property type="molecule type" value="Genomic_DNA"/>
</dbReference>
<dbReference type="GO" id="GO:0036503">
    <property type="term" value="P:ERAD pathway"/>
    <property type="evidence" value="ECO:0007669"/>
    <property type="project" value="TreeGrafter"/>
</dbReference>
<evidence type="ECO:0000259" key="2">
    <source>
        <dbReference type="PROSITE" id="PS50033"/>
    </source>
</evidence>
<dbReference type="SUPFAM" id="SSF54236">
    <property type="entry name" value="Ubiquitin-like"/>
    <property type="match status" value="1"/>
</dbReference>
<dbReference type="STRING" id="133383.A0A1R0GVX0"/>
<gene>
    <name evidence="3" type="ORF">AYI68_g4883</name>
</gene>
<dbReference type="OrthoDB" id="2445133at2759"/>
<dbReference type="PANTHER" id="PTHR46424:SF1">
    <property type="entry name" value="UBX DOMAIN-CONTAINING PROTEIN 4"/>
    <property type="match status" value="1"/>
</dbReference>
<organism evidence="3 4">
    <name type="scientific">Smittium mucronatum</name>
    <dbReference type="NCBI Taxonomy" id="133383"/>
    <lineage>
        <taxon>Eukaryota</taxon>
        <taxon>Fungi</taxon>
        <taxon>Fungi incertae sedis</taxon>
        <taxon>Zoopagomycota</taxon>
        <taxon>Kickxellomycotina</taxon>
        <taxon>Harpellomycetes</taxon>
        <taxon>Harpellales</taxon>
        <taxon>Legeriomycetaceae</taxon>
        <taxon>Smittium</taxon>
    </lineage>
</organism>
<feature type="region of interest" description="Disordered" evidence="1">
    <location>
        <begin position="196"/>
        <end position="218"/>
    </location>
</feature>
<evidence type="ECO:0000313" key="3">
    <source>
        <dbReference type="EMBL" id="OLY81017.1"/>
    </source>
</evidence>
<dbReference type="AlphaFoldDB" id="A0A1R0GVX0"/>
<feature type="compositionally biased region" description="Low complexity" evidence="1">
    <location>
        <begin position="111"/>
        <end position="123"/>
    </location>
</feature>
<dbReference type="Gene3D" id="3.10.20.90">
    <property type="entry name" value="Phosphatidylinositol 3-kinase Catalytic Subunit, Chain A, domain 1"/>
    <property type="match status" value="1"/>
</dbReference>
<dbReference type="SMART" id="SM00166">
    <property type="entry name" value="UBX"/>
    <property type="match status" value="1"/>
</dbReference>
<dbReference type="InterPro" id="IPR001012">
    <property type="entry name" value="UBX_dom"/>
</dbReference>
<dbReference type="PANTHER" id="PTHR46424">
    <property type="entry name" value="UBX DOMAIN-CONTAINING PROTEIN 4"/>
    <property type="match status" value="1"/>
</dbReference>
<dbReference type="Proteomes" id="UP000187455">
    <property type="component" value="Unassembled WGS sequence"/>
</dbReference>
<comment type="caution">
    <text evidence="3">The sequence shown here is derived from an EMBL/GenBank/DDBJ whole genome shotgun (WGS) entry which is preliminary data.</text>
</comment>
<feature type="region of interest" description="Disordered" evidence="1">
    <location>
        <begin position="88"/>
        <end position="157"/>
    </location>
</feature>